<accession>A0A314UF54</accession>
<dbReference type="AlphaFoldDB" id="A0A314UF54"/>
<feature type="transmembrane region" description="Helical" evidence="13">
    <location>
        <begin position="20"/>
        <end position="38"/>
    </location>
</feature>
<dbReference type="SUPFAM" id="SSF81324">
    <property type="entry name" value="Voltage-gated potassium channels"/>
    <property type="match status" value="1"/>
</dbReference>
<evidence type="ECO:0000256" key="4">
    <source>
        <dbReference type="ARBA" id="ARBA00022692"/>
    </source>
</evidence>
<sequence>MKDGKSKNAWIFLKPLTWDLWLTSLCFFVFIGFAVWVLEHRINEEFRGPPSHQIGTSFWFSFSTMVFAQREKVVSNLARFVVIVWVFVVLILTQSYTASLTSLLTVQQLQPTFSNLSDLIKNKEYIGYINGSFVDECHEFLTNGSANGGIAAAIDETPNMKLFLAKYCSKYTMIGPIFKTDGFGFVFPKGSPLVPDVSRAILNVTEGDAMKEIENKWFAGDATCSDTKPTISDSNSLGLDSFWGLFLIAGVSSSLSLIIFAASFCYRHWHMFMTTGASAWKRIKVMLRIFDQKDLSSHTFRKTGSQDGKYMYNAGSIATSSRLHQTITARAHQAHQVLSRLAIQTTQIHTHLSSEKKEYYRLLLVKHIQKCEEVMKELKNTIN</sequence>
<dbReference type="SMART" id="SM00079">
    <property type="entry name" value="PBPe"/>
    <property type="match status" value="1"/>
</dbReference>
<keyword evidence="10" id="KW-0325">Glycoprotein</keyword>
<keyword evidence="11" id="KW-1071">Ligand-gated ion channel</keyword>
<keyword evidence="3" id="KW-0813">Transport</keyword>
<dbReference type="FunFam" id="1.10.287.70:FF:000037">
    <property type="entry name" value="Glutamate receptor"/>
    <property type="match status" value="1"/>
</dbReference>
<dbReference type="Pfam" id="PF00060">
    <property type="entry name" value="Lig_chan"/>
    <property type="match status" value="1"/>
</dbReference>
<evidence type="ECO:0000256" key="11">
    <source>
        <dbReference type="ARBA" id="ARBA00023286"/>
    </source>
</evidence>
<keyword evidence="4 13" id="KW-0812">Transmembrane</keyword>
<evidence type="ECO:0000259" key="14">
    <source>
        <dbReference type="SMART" id="SM00079"/>
    </source>
</evidence>
<evidence type="ECO:0000256" key="8">
    <source>
        <dbReference type="ARBA" id="ARBA00023136"/>
    </source>
</evidence>
<dbReference type="GO" id="GO:0015276">
    <property type="term" value="F:ligand-gated monoatomic ion channel activity"/>
    <property type="evidence" value="ECO:0007669"/>
    <property type="project" value="InterPro"/>
</dbReference>
<organism evidence="15 16">
    <name type="scientific">Prunus yedoensis var. nudiflora</name>
    <dbReference type="NCBI Taxonomy" id="2094558"/>
    <lineage>
        <taxon>Eukaryota</taxon>
        <taxon>Viridiplantae</taxon>
        <taxon>Streptophyta</taxon>
        <taxon>Embryophyta</taxon>
        <taxon>Tracheophyta</taxon>
        <taxon>Spermatophyta</taxon>
        <taxon>Magnoliopsida</taxon>
        <taxon>eudicotyledons</taxon>
        <taxon>Gunneridae</taxon>
        <taxon>Pentapetalae</taxon>
        <taxon>rosids</taxon>
        <taxon>fabids</taxon>
        <taxon>Rosales</taxon>
        <taxon>Rosaceae</taxon>
        <taxon>Amygdaloideae</taxon>
        <taxon>Amygdaleae</taxon>
        <taxon>Prunus</taxon>
    </lineage>
</organism>
<gene>
    <name evidence="15" type="ORF">Pyn_27637</name>
</gene>
<protein>
    <submittedName>
        <fullName evidence="15">Glutamate receptor 2.8</fullName>
    </submittedName>
</protein>
<keyword evidence="5" id="KW-0732">Signal</keyword>
<dbReference type="Proteomes" id="UP000250321">
    <property type="component" value="Unassembled WGS sequence"/>
</dbReference>
<evidence type="ECO:0000256" key="3">
    <source>
        <dbReference type="ARBA" id="ARBA00022448"/>
    </source>
</evidence>
<evidence type="ECO:0000256" key="2">
    <source>
        <dbReference type="ARBA" id="ARBA00008685"/>
    </source>
</evidence>
<comment type="similarity">
    <text evidence="2">Belongs to the glutamate-gated ion channel (TC 1.A.10.1) family.</text>
</comment>
<evidence type="ECO:0000256" key="7">
    <source>
        <dbReference type="ARBA" id="ARBA00023065"/>
    </source>
</evidence>
<comment type="caution">
    <text evidence="15">The sequence shown here is derived from an EMBL/GenBank/DDBJ whole genome shotgun (WGS) entry which is preliminary data.</text>
</comment>
<evidence type="ECO:0000256" key="13">
    <source>
        <dbReference type="SAM" id="Phobius"/>
    </source>
</evidence>
<keyword evidence="6 13" id="KW-1133">Transmembrane helix</keyword>
<dbReference type="Gene3D" id="1.10.287.70">
    <property type="match status" value="1"/>
</dbReference>
<dbReference type="OrthoDB" id="5984008at2759"/>
<feature type="transmembrane region" description="Helical" evidence="13">
    <location>
        <begin position="242"/>
        <end position="266"/>
    </location>
</feature>
<dbReference type="InterPro" id="IPR001320">
    <property type="entry name" value="Iontro_rcpt_C"/>
</dbReference>
<evidence type="ECO:0000256" key="1">
    <source>
        <dbReference type="ARBA" id="ARBA00004141"/>
    </source>
</evidence>
<reference evidence="15 16" key="1">
    <citation type="submission" date="2018-02" db="EMBL/GenBank/DDBJ databases">
        <title>Draft genome of wild Prunus yedoensis var. nudiflora.</title>
        <authorList>
            <person name="Baek S."/>
            <person name="Kim J.-H."/>
            <person name="Choi K."/>
            <person name="Kim G.-B."/>
            <person name="Cho A."/>
            <person name="Jang H."/>
            <person name="Shin C.-H."/>
            <person name="Yu H.-J."/>
            <person name="Mun J.-H."/>
        </authorList>
    </citation>
    <scope>NUCLEOTIDE SEQUENCE [LARGE SCALE GENOMIC DNA]</scope>
    <source>
        <strain evidence="16">cv. Jeju island</strain>
        <tissue evidence="15">Leaf</tissue>
    </source>
</reference>
<evidence type="ECO:0000313" key="15">
    <source>
        <dbReference type="EMBL" id="PQM35366.1"/>
    </source>
</evidence>
<evidence type="ECO:0000256" key="5">
    <source>
        <dbReference type="ARBA" id="ARBA00022729"/>
    </source>
</evidence>
<dbReference type="GO" id="GO:0016020">
    <property type="term" value="C:membrane"/>
    <property type="evidence" value="ECO:0007669"/>
    <property type="project" value="UniProtKB-SubCell"/>
</dbReference>
<keyword evidence="12" id="KW-0407">Ion channel</keyword>
<comment type="subcellular location">
    <subcellularLocation>
        <location evidence="1">Membrane</location>
        <topology evidence="1">Multi-pass membrane protein</topology>
    </subcellularLocation>
</comment>
<dbReference type="EMBL" id="PJQY01003683">
    <property type="protein sequence ID" value="PQM35366.1"/>
    <property type="molecule type" value="Genomic_DNA"/>
</dbReference>
<evidence type="ECO:0000256" key="10">
    <source>
        <dbReference type="ARBA" id="ARBA00023180"/>
    </source>
</evidence>
<dbReference type="PANTHER" id="PTHR18966">
    <property type="entry name" value="IONOTROPIC GLUTAMATE RECEPTOR"/>
    <property type="match status" value="1"/>
</dbReference>
<keyword evidence="9 15" id="KW-0675">Receptor</keyword>
<dbReference type="Gene3D" id="3.40.190.10">
    <property type="entry name" value="Periplasmic binding protein-like II"/>
    <property type="match status" value="1"/>
</dbReference>
<evidence type="ECO:0000256" key="6">
    <source>
        <dbReference type="ARBA" id="ARBA00022989"/>
    </source>
</evidence>
<keyword evidence="16" id="KW-1185">Reference proteome</keyword>
<dbReference type="FunFam" id="3.40.190.10:FF:000195">
    <property type="entry name" value="Glutamate receptor 2.7"/>
    <property type="match status" value="1"/>
</dbReference>
<keyword evidence="8 13" id="KW-0472">Membrane</keyword>
<evidence type="ECO:0000256" key="12">
    <source>
        <dbReference type="ARBA" id="ARBA00023303"/>
    </source>
</evidence>
<feature type="transmembrane region" description="Helical" evidence="13">
    <location>
        <begin position="77"/>
        <end position="96"/>
    </location>
</feature>
<dbReference type="SUPFAM" id="SSF53850">
    <property type="entry name" value="Periplasmic binding protein-like II"/>
    <property type="match status" value="1"/>
</dbReference>
<proteinExistence type="inferred from homology"/>
<evidence type="ECO:0000313" key="16">
    <source>
        <dbReference type="Proteomes" id="UP000250321"/>
    </source>
</evidence>
<keyword evidence="7" id="KW-0406">Ion transport</keyword>
<feature type="domain" description="Ionotropic glutamate receptor C-terminal" evidence="14">
    <location>
        <begin position="19"/>
        <end position="220"/>
    </location>
</feature>
<name>A0A314UF54_PRUYE</name>
<dbReference type="InterPro" id="IPR015683">
    <property type="entry name" value="Ionotropic_Glu_rcpt"/>
</dbReference>
<evidence type="ECO:0000256" key="9">
    <source>
        <dbReference type="ARBA" id="ARBA00023170"/>
    </source>
</evidence>